<reference evidence="1" key="1">
    <citation type="submission" date="2022-03" db="EMBL/GenBank/DDBJ databases">
        <title>Description of Abyssus ytuae gen. nov., sp. nov., a novel member of the family Flavobacteriaceae isolated from the sediment of Mariana Trench.</title>
        <authorList>
            <person name="Zhang J."/>
            <person name="Xu X."/>
        </authorList>
    </citation>
    <scope>NUCLEOTIDE SEQUENCE</scope>
    <source>
        <strain evidence="1">MT3330</strain>
    </source>
</reference>
<gene>
    <name evidence="1" type="ORF">MQE35_04075</name>
</gene>
<dbReference type="EMBL" id="CP094358">
    <property type="protein sequence ID" value="UOB18473.1"/>
    <property type="molecule type" value="Genomic_DNA"/>
</dbReference>
<sequence>MNTPHQTKTVEVNSSLLDAFKTNPHTRKTYVPVQVDSYGDLLCKVQSLIDVSRGCLLGMNENIVSEACLTNIFNLLGMARDLLNIENEAELLDELYKKVKDCP</sequence>
<accession>A0A9E7D2S4</accession>
<evidence type="ECO:0000313" key="1">
    <source>
        <dbReference type="EMBL" id="UOB18473.1"/>
    </source>
</evidence>
<proteinExistence type="predicted"/>
<evidence type="ECO:0000313" key="2">
    <source>
        <dbReference type="Proteomes" id="UP000831290"/>
    </source>
</evidence>
<dbReference type="AlphaFoldDB" id="A0A9E7D2S4"/>
<name>A0A9E7D2S4_9FLAO</name>
<keyword evidence="2" id="KW-1185">Reference proteome</keyword>
<dbReference type="RefSeq" id="WP_255844711.1">
    <property type="nucleotide sequence ID" value="NZ_CP094358.1"/>
</dbReference>
<organism evidence="1 2">
    <name type="scientific">Abyssalbus ytuae</name>
    <dbReference type="NCBI Taxonomy" id="2926907"/>
    <lineage>
        <taxon>Bacteria</taxon>
        <taxon>Pseudomonadati</taxon>
        <taxon>Bacteroidota</taxon>
        <taxon>Flavobacteriia</taxon>
        <taxon>Flavobacteriales</taxon>
        <taxon>Flavobacteriaceae</taxon>
        <taxon>Abyssalbus</taxon>
    </lineage>
</organism>
<dbReference type="KEGG" id="fbm:MQE35_04075"/>
<dbReference type="Proteomes" id="UP000831290">
    <property type="component" value="Chromosome"/>
</dbReference>
<protein>
    <submittedName>
        <fullName evidence="1">Uncharacterized protein</fullName>
    </submittedName>
</protein>